<accession>A0A915DDD2</accession>
<keyword evidence="1" id="KW-0472">Membrane</keyword>
<keyword evidence="1" id="KW-1133">Transmembrane helix</keyword>
<dbReference type="Proteomes" id="UP000887574">
    <property type="component" value="Unplaced"/>
</dbReference>
<keyword evidence="1" id="KW-0812">Transmembrane</keyword>
<keyword evidence="2" id="KW-1185">Reference proteome</keyword>
<organism evidence="2 3">
    <name type="scientific">Ditylenchus dipsaci</name>
    <dbReference type="NCBI Taxonomy" id="166011"/>
    <lineage>
        <taxon>Eukaryota</taxon>
        <taxon>Metazoa</taxon>
        <taxon>Ecdysozoa</taxon>
        <taxon>Nematoda</taxon>
        <taxon>Chromadorea</taxon>
        <taxon>Rhabditida</taxon>
        <taxon>Tylenchina</taxon>
        <taxon>Tylenchomorpha</taxon>
        <taxon>Sphaerularioidea</taxon>
        <taxon>Anguinidae</taxon>
        <taxon>Anguininae</taxon>
        <taxon>Ditylenchus</taxon>
    </lineage>
</organism>
<dbReference type="AlphaFoldDB" id="A0A915DDD2"/>
<sequence>MRPSPCYHLYFWLLLFILEDLAYTYSFVERKWKFLLPRETMEELGSIESDSTLDAMEMERMIDKILSTQPEHILDQLELPLSTVNYLSTPNGRSRIDPEGEHSRQHHSRLFDSYNALQFSVSFTFKLKELKEVLPHEHTATIYEALGNNQLDIDKRLAIIENTMANLPFDTLDQLFFAGVPIVDAEVRERFRRLWYDRPYWTTSSWPITVNNLHSSPTPKPATYRSGDKDFLAHLCLECVAGGVGQSAKEAAQIHLPSLIPQTVNNPPPHDKFTRFIKYPQPLGDLEVEDAEEVGGATKIEDTTSSTTLPELEESLVLPMPLPIPAKKKTSGRQEARAKAYGKVRYEQIHELLRLLRDDFRKELPSNDSRVEG</sequence>
<feature type="transmembrane region" description="Helical" evidence="1">
    <location>
        <begin position="7"/>
        <end position="28"/>
    </location>
</feature>
<dbReference type="WBParaSite" id="jg18038">
    <property type="protein sequence ID" value="jg18038"/>
    <property type="gene ID" value="jg18038"/>
</dbReference>
<protein>
    <submittedName>
        <fullName evidence="3">Uncharacterized protein</fullName>
    </submittedName>
</protein>
<name>A0A915DDD2_9BILA</name>
<evidence type="ECO:0000256" key="1">
    <source>
        <dbReference type="SAM" id="Phobius"/>
    </source>
</evidence>
<evidence type="ECO:0000313" key="3">
    <source>
        <dbReference type="WBParaSite" id="jg18038"/>
    </source>
</evidence>
<proteinExistence type="predicted"/>
<evidence type="ECO:0000313" key="2">
    <source>
        <dbReference type="Proteomes" id="UP000887574"/>
    </source>
</evidence>
<reference evidence="3" key="1">
    <citation type="submission" date="2022-11" db="UniProtKB">
        <authorList>
            <consortium name="WormBaseParasite"/>
        </authorList>
    </citation>
    <scope>IDENTIFICATION</scope>
</reference>